<sequence length="246" mass="27256">MWVSKGWWWLVAGAVVVAAWAARGGDDSPAPEAASKPGVSASPQPAKSTATPRPSVTDRPSATERPTTERPTTERPKVTEPRADWYNNYDPAEFAVPVRKYAKRAGVSAQLLMAILYNEAYKPHDPQLERSWQHLKEDSAFGIANMHRAAFDDTKRGRFGKRQWEELPDHPDLAIEAAAWHLHDLARRLPDRRSGKYSKDELLALGYNTGAGNMRAFATGAEPGAQAQSYLDNLHENWDKAAKAVS</sequence>
<evidence type="ECO:0000259" key="2">
    <source>
        <dbReference type="Pfam" id="PF01464"/>
    </source>
</evidence>
<feature type="domain" description="Transglycosylase SLT" evidence="2">
    <location>
        <begin position="98"/>
        <end position="215"/>
    </location>
</feature>
<accession>A0ABP6YNR4</accession>
<feature type="compositionally biased region" description="Polar residues" evidence="1">
    <location>
        <begin position="41"/>
        <end position="60"/>
    </location>
</feature>
<protein>
    <recommendedName>
        <fullName evidence="2">Transglycosylase SLT domain-containing protein</fullName>
    </recommendedName>
</protein>
<organism evidence="3 4">
    <name type="scientific">Kribbella ginsengisoli</name>
    <dbReference type="NCBI Taxonomy" id="363865"/>
    <lineage>
        <taxon>Bacteria</taxon>
        <taxon>Bacillati</taxon>
        <taxon>Actinomycetota</taxon>
        <taxon>Actinomycetes</taxon>
        <taxon>Propionibacteriales</taxon>
        <taxon>Kribbellaceae</taxon>
        <taxon>Kribbella</taxon>
    </lineage>
</organism>
<proteinExistence type="predicted"/>
<dbReference type="EMBL" id="BAABAA010000011">
    <property type="protein sequence ID" value="GAA3584405.1"/>
    <property type="molecule type" value="Genomic_DNA"/>
</dbReference>
<feature type="compositionally biased region" description="Basic and acidic residues" evidence="1">
    <location>
        <begin position="66"/>
        <end position="83"/>
    </location>
</feature>
<evidence type="ECO:0000256" key="1">
    <source>
        <dbReference type="SAM" id="MobiDB-lite"/>
    </source>
</evidence>
<dbReference type="InterPro" id="IPR008258">
    <property type="entry name" value="Transglycosylase_SLT_dom_1"/>
</dbReference>
<evidence type="ECO:0000313" key="3">
    <source>
        <dbReference type="EMBL" id="GAA3584405.1"/>
    </source>
</evidence>
<reference evidence="4" key="1">
    <citation type="journal article" date="2019" name="Int. J. Syst. Evol. Microbiol.">
        <title>The Global Catalogue of Microorganisms (GCM) 10K type strain sequencing project: providing services to taxonomists for standard genome sequencing and annotation.</title>
        <authorList>
            <consortium name="The Broad Institute Genomics Platform"/>
            <consortium name="The Broad Institute Genome Sequencing Center for Infectious Disease"/>
            <person name="Wu L."/>
            <person name="Ma J."/>
        </authorList>
    </citation>
    <scope>NUCLEOTIDE SEQUENCE [LARGE SCALE GENOMIC DNA]</scope>
    <source>
        <strain evidence="4">JCM 16928</strain>
    </source>
</reference>
<dbReference type="Pfam" id="PF01464">
    <property type="entry name" value="SLT"/>
    <property type="match status" value="1"/>
</dbReference>
<dbReference type="Gene3D" id="1.10.530.10">
    <property type="match status" value="1"/>
</dbReference>
<feature type="region of interest" description="Disordered" evidence="1">
    <location>
        <begin position="24"/>
        <end position="84"/>
    </location>
</feature>
<gene>
    <name evidence="3" type="ORF">GCM10022235_63600</name>
</gene>
<keyword evidence="4" id="KW-1185">Reference proteome</keyword>
<name>A0ABP6YNR4_9ACTN</name>
<dbReference type="InterPro" id="IPR023346">
    <property type="entry name" value="Lysozyme-like_dom_sf"/>
</dbReference>
<dbReference type="Proteomes" id="UP001501222">
    <property type="component" value="Unassembled WGS sequence"/>
</dbReference>
<dbReference type="SUPFAM" id="SSF53955">
    <property type="entry name" value="Lysozyme-like"/>
    <property type="match status" value="1"/>
</dbReference>
<evidence type="ECO:0000313" key="4">
    <source>
        <dbReference type="Proteomes" id="UP001501222"/>
    </source>
</evidence>
<comment type="caution">
    <text evidence="3">The sequence shown here is derived from an EMBL/GenBank/DDBJ whole genome shotgun (WGS) entry which is preliminary data.</text>
</comment>